<feature type="domain" description="DUF4935" evidence="1">
    <location>
        <begin position="58"/>
        <end position="175"/>
    </location>
</feature>
<dbReference type="RefSeq" id="WP_258543447.1">
    <property type="nucleotide sequence ID" value="NZ_OU015584.1"/>
</dbReference>
<protein>
    <recommendedName>
        <fullName evidence="1">DUF4935 domain-containing protein</fullName>
    </recommendedName>
</protein>
<dbReference type="Pfam" id="PF16289">
    <property type="entry name" value="PIN_12"/>
    <property type="match status" value="1"/>
</dbReference>
<organism evidence="2 3">
    <name type="scientific">Parvicella tangerina</name>
    <dbReference type="NCBI Taxonomy" id="2829795"/>
    <lineage>
        <taxon>Bacteria</taxon>
        <taxon>Pseudomonadati</taxon>
        <taxon>Bacteroidota</taxon>
        <taxon>Flavobacteriia</taxon>
        <taxon>Flavobacteriales</taxon>
        <taxon>Parvicellaceae</taxon>
        <taxon>Parvicella</taxon>
    </lineage>
</organism>
<evidence type="ECO:0000313" key="3">
    <source>
        <dbReference type="Proteomes" id="UP000683507"/>
    </source>
</evidence>
<name>A0A916JQF3_9FLAO</name>
<sequence>MAKKKKKPILKVVFDTNVIYNGTAHHLINNATSELISTHSSFHDLDVFWFLPETVIKERSFQMIKSGVKLLDSVEKIERLINHNLNITQTIIEERVDSNIKTQLSEKSIETIELDISEVSWNDLINNALKRSPPFEDNKSEKGFRDSLILESFIQLVNNSPKTPSICRIAMVTEDALLLEALEKRTQLNTNIKFCKNLEELESFINILVSKMEESKVTEISSLASLMFFNNKDNCGLYYDENIRDQINNRYKNILEKKPDLIASSVQQGTWFISNVNFVKKEKQRFWWSSPIRIEMSSQKWTSSAVGRSGSANTMHERSLYPKSQSLLDIITSTSNPNIPNINSPIPVLSEHKKGEIKFEIVWSVTLNVKGKLINPKIEEIKYIETNWDTTE</sequence>
<accession>A0A916JQF3</accession>
<evidence type="ECO:0000313" key="2">
    <source>
        <dbReference type="EMBL" id="CAG5086742.1"/>
    </source>
</evidence>
<dbReference type="InterPro" id="IPR032557">
    <property type="entry name" value="DUF4935"/>
</dbReference>
<keyword evidence="3" id="KW-1185">Reference proteome</keyword>
<dbReference type="KEGG" id="ptan:CRYO30217_03262"/>
<dbReference type="EMBL" id="OU015584">
    <property type="protein sequence ID" value="CAG5086742.1"/>
    <property type="molecule type" value="Genomic_DNA"/>
</dbReference>
<evidence type="ECO:0000259" key="1">
    <source>
        <dbReference type="Pfam" id="PF16289"/>
    </source>
</evidence>
<proteinExistence type="predicted"/>
<dbReference type="Proteomes" id="UP000683507">
    <property type="component" value="Chromosome"/>
</dbReference>
<gene>
    <name evidence="2" type="ORF">CRYO30217_03262</name>
</gene>
<dbReference type="AlphaFoldDB" id="A0A916JQF3"/>
<reference evidence="2" key="1">
    <citation type="submission" date="2021-04" db="EMBL/GenBank/DDBJ databases">
        <authorList>
            <person name="Rodrigo-Torres L."/>
            <person name="Arahal R. D."/>
            <person name="Lucena T."/>
        </authorList>
    </citation>
    <scope>NUCLEOTIDE SEQUENCE</scope>
    <source>
        <strain evidence="2">AS29M-1</strain>
    </source>
</reference>